<keyword evidence="3" id="KW-1185">Reference proteome</keyword>
<keyword evidence="1" id="KW-0472">Membrane</keyword>
<protein>
    <recommendedName>
        <fullName evidence="4">DUF4282 domain-containing protein</fullName>
    </recommendedName>
</protein>
<accession>A0A4Q2KC78</accession>
<dbReference type="RefSeq" id="WP_129224402.1">
    <property type="nucleotide sequence ID" value="NZ_SDOZ01000002.1"/>
</dbReference>
<comment type="caution">
    <text evidence="2">The sequence shown here is derived from an EMBL/GenBank/DDBJ whole genome shotgun (WGS) entry which is preliminary data.</text>
</comment>
<evidence type="ECO:0000313" key="2">
    <source>
        <dbReference type="EMBL" id="RXZ61589.1"/>
    </source>
</evidence>
<organism evidence="2 3">
    <name type="scientific">Candidatus Borkfalkia ceftriaxoniphila</name>
    <dbReference type="NCBI Taxonomy" id="2508949"/>
    <lineage>
        <taxon>Bacteria</taxon>
        <taxon>Bacillati</taxon>
        <taxon>Bacillota</taxon>
        <taxon>Clostridia</taxon>
        <taxon>Christensenellales</taxon>
        <taxon>Christensenellaceae</taxon>
        <taxon>Candidatus Borkfalkia</taxon>
    </lineage>
</organism>
<reference evidence="2 3" key="1">
    <citation type="journal article" date="2019" name="Gut">
        <title>Antibiotics-induced monodominance of a novel gut bacterial order.</title>
        <authorList>
            <person name="Hildebrand F."/>
            <person name="Moitinho-Silva L."/>
            <person name="Blasche S."/>
            <person name="Jahn M.T."/>
            <person name="Gossmann T.I."/>
            <person name="Heuerta-Cepas J."/>
            <person name="Hercog R."/>
            <person name="Luetge M."/>
            <person name="Bahram M."/>
            <person name="Pryszlak A."/>
            <person name="Alves R.J."/>
            <person name="Waszak S.M."/>
            <person name="Zhu A."/>
            <person name="Ye L."/>
            <person name="Costea P.I."/>
            <person name="Aalvink S."/>
            <person name="Belzer C."/>
            <person name="Forslund S.K."/>
            <person name="Sunagawa S."/>
            <person name="Hentschel U."/>
            <person name="Merten C."/>
            <person name="Patil K.R."/>
            <person name="Benes V."/>
            <person name="Bork P."/>
        </authorList>
    </citation>
    <scope>NUCLEOTIDE SEQUENCE [LARGE SCALE GENOMIC DNA]</scope>
    <source>
        <strain evidence="2 3">HDS1380</strain>
    </source>
</reference>
<dbReference type="AlphaFoldDB" id="A0A4Q2KC78"/>
<gene>
    <name evidence="2" type="ORF">ESZ91_04125</name>
</gene>
<dbReference type="Proteomes" id="UP000291269">
    <property type="component" value="Unassembled WGS sequence"/>
</dbReference>
<feature type="transmembrane region" description="Helical" evidence="1">
    <location>
        <begin position="62"/>
        <end position="83"/>
    </location>
</feature>
<keyword evidence="1" id="KW-1133">Transmembrane helix</keyword>
<dbReference type="EMBL" id="SDOZ01000002">
    <property type="protein sequence ID" value="RXZ61589.1"/>
    <property type="molecule type" value="Genomic_DNA"/>
</dbReference>
<evidence type="ECO:0000256" key="1">
    <source>
        <dbReference type="SAM" id="Phobius"/>
    </source>
</evidence>
<feature type="transmembrane region" description="Helical" evidence="1">
    <location>
        <begin position="37"/>
        <end position="56"/>
    </location>
</feature>
<proteinExistence type="predicted"/>
<evidence type="ECO:0000313" key="3">
    <source>
        <dbReference type="Proteomes" id="UP000291269"/>
    </source>
</evidence>
<evidence type="ECO:0008006" key="4">
    <source>
        <dbReference type="Google" id="ProtNLM"/>
    </source>
</evidence>
<name>A0A4Q2KC78_9FIRM</name>
<sequence>MEFKTQLPDSFVKEKKDEKEWEALIAPTKTLLKILEVLKAVFIILGILMCILFGALSNGAAAIVLNIISTAISFGGLVLLCYIGQLICYARINHLSVEYQQRNLLKEMAGEEKKTAEAENVVVSETITETDEEQ</sequence>
<keyword evidence="1" id="KW-0812">Transmembrane</keyword>